<proteinExistence type="predicted"/>
<dbReference type="Pfam" id="PF24664">
    <property type="entry name" value="Monjiviricetes_fusion"/>
    <property type="match status" value="1"/>
</dbReference>
<name>A0A915D591_9BILA</name>
<reference evidence="3" key="1">
    <citation type="submission" date="2022-11" db="UniProtKB">
        <authorList>
            <consortium name="WormBaseParasite"/>
        </authorList>
    </citation>
    <scope>IDENTIFICATION</scope>
</reference>
<sequence length="204" mass="23203">MVSELSSAKKEKTKPGVMFHRAAGRSNNSSSSDVKKCDQGCAQCDGIQLLQDPRRFAAKQRPYFKCDGKAQKMLEEKAITADWVTSDIIEVWPCIPIPDRMIHGRATPKCYNTVPVTLYSQIQLDAFLDPKTEELKSTGEEVECRSLYYRLDSTLHRYDQPNGVHTVVEESAVKEMQDGRKNVFDDIPFRAFRTLTLHKGRRTS</sequence>
<accession>A0A915D591</accession>
<evidence type="ECO:0000313" key="2">
    <source>
        <dbReference type="Proteomes" id="UP000887574"/>
    </source>
</evidence>
<dbReference type="WBParaSite" id="jg16185">
    <property type="protein sequence ID" value="jg16185"/>
    <property type="gene ID" value="jg16185"/>
</dbReference>
<protein>
    <submittedName>
        <fullName evidence="3">Uncharacterized protein</fullName>
    </submittedName>
</protein>
<keyword evidence="2" id="KW-1185">Reference proteome</keyword>
<organism evidence="2 3">
    <name type="scientific">Ditylenchus dipsaci</name>
    <dbReference type="NCBI Taxonomy" id="166011"/>
    <lineage>
        <taxon>Eukaryota</taxon>
        <taxon>Metazoa</taxon>
        <taxon>Ecdysozoa</taxon>
        <taxon>Nematoda</taxon>
        <taxon>Chromadorea</taxon>
        <taxon>Rhabditida</taxon>
        <taxon>Tylenchina</taxon>
        <taxon>Tylenchomorpha</taxon>
        <taxon>Sphaerularioidea</taxon>
        <taxon>Anguinidae</taxon>
        <taxon>Anguininae</taxon>
        <taxon>Ditylenchus</taxon>
    </lineage>
</organism>
<evidence type="ECO:0000313" key="3">
    <source>
        <dbReference type="WBParaSite" id="jg16185"/>
    </source>
</evidence>
<dbReference type="Proteomes" id="UP000887574">
    <property type="component" value="Unplaced"/>
</dbReference>
<evidence type="ECO:0000256" key="1">
    <source>
        <dbReference type="SAM" id="MobiDB-lite"/>
    </source>
</evidence>
<dbReference type="AlphaFoldDB" id="A0A915D591"/>
<feature type="region of interest" description="Disordered" evidence="1">
    <location>
        <begin position="1"/>
        <end position="34"/>
    </location>
</feature>